<name>E6PE16_9ZZZZ</name>
<keyword evidence="2 6" id="KW-0812">Transmembrane</keyword>
<feature type="transmembrane region" description="Helical" evidence="6">
    <location>
        <begin position="330"/>
        <end position="350"/>
    </location>
</feature>
<feature type="transmembrane region" description="Helical" evidence="6">
    <location>
        <begin position="280"/>
        <end position="298"/>
    </location>
</feature>
<dbReference type="Pfam" id="PF12821">
    <property type="entry name" value="ThrE_2"/>
    <property type="match status" value="1"/>
</dbReference>
<dbReference type="PANTHER" id="PTHR31082:SF4">
    <property type="entry name" value="PHEROMONE-REGULATED MEMBRANE PROTEIN 10"/>
    <property type="match status" value="1"/>
</dbReference>
<evidence type="ECO:0000256" key="6">
    <source>
        <dbReference type="SAM" id="Phobius"/>
    </source>
</evidence>
<protein>
    <recommendedName>
        <fullName evidence="10">Threonine/serine exporter family protein</fullName>
    </recommendedName>
</protein>
<dbReference type="Pfam" id="PF06738">
    <property type="entry name" value="ThrE"/>
    <property type="match status" value="1"/>
</dbReference>
<evidence type="ECO:0000256" key="1">
    <source>
        <dbReference type="ARBA" id="ARBA00004141"/>
    </source>
</evidence>
<feature type="domain" description="Threonine/Serine exporter ThrE" evidence="8">
    <location>
        <begin position="284"/>
        <end position="409"/>
    </location>
</feature>
<keyword evidence="3 6" id="KW-1133">Transmembrane helix</keyword>
<feature type="domain" description="Threonine/serine exporter-like N-terminal" evidence="7">
    <location>
        <begin position="25"/>
        <end position="262"/>
    </location>
</feature>
<gene>
    <name evidence="9" type="ORF">CARN1_1804</name>
</gene>
<comment type="subcellular location">
    <subcellularLocation>
        <location evidence="1">Membrane</location>
        <topology evidence="1">Multi-pass membrane protein</topology>
    </subcellularLocation>
</comment>
<comment type="similarity">
    <text evidence="5">Belongs to the ThrE exporter (TC 2.A.79) family.</text>
</comment>
<proteinExistence type="inferred from homology"/>
<dbReference type="InterPro" id="IPR010619">
    <property type="entry name" value="ThrE-like_N"/>
</dbReference>
<feature type="transmembrane region" description="Helical" evidence="6">
    <location>
        <begin position="155"/>
        <end position="172"/>
    </location>
</feature>
<feature type="transmembrane region" description="Helical" evidence="6">
    <location>
        <begin position="184"/>
        <end position="201"/>
    </location>
</feature>
<feature type="transmembrane region" description="Helical" evidence="6">
    <location>
        <begin position="132"/>
        <end position="149"/>
    </location>
</feature>
<dbReference type="InterPro" id="IPR051361">
    <property type="entry name" value="ThrE/Ser_Exporter"/>
</dbReference>
<evidence type="ECO:0000256" key="4">
    <source>
        <dbReference type="ARBA" id="ARBA00023136"/>
    </source>
</evidence>
<evidence type="ECO:0000259" key="8">
    <source>
        <dbReference type="Pfam" id="PF12821"/>
    </source>
</evidence>
<evidence type="ECO:0000256" key="2">
    <source>
        <dbReference type="ARBA" id="ARBA00022692"/>
    </source>
</evidence>
<evidence type="ECO:0000259" key="7">
    <source>
        <dbReference type="Pfam" id="PF06738"/>
    </source>
</evidence>
<dbReference type="AlphaFoldDB" id="E6PE16"/>
<comment type="caution">
    <text evidence="9">The sequence shown here is derived from an EMBL/GenBank/DDBJ whole genome shotgun (WGS) entry which is preliminary data.</text>
</comment>
<dbReference type="GO" id="GO:0016020">
    <property type="term" value="C:membrane"/>
    <property type="evidence" value="ECO:0007669"/>
    <property type="project" value="UniProtKB-SubCell"/>
</dbReference>
<evidence type="ECO:0000256" key="3">
    <source>
        <dbReference type="ARBA" id="ARBA00022989"/>
    </source>
</evidence>
<feature type="transmembrane region" description="Helical" evidence="6">
    <location>
        <begin position="385"/>
        <end position="406"/>
    </location>
</feature>
<evidence type="ECO:0000256" key="5">
    <source>
        <dbReference type="ARBA" id="ARBA00034125"/>
    </source>
</evidence>
<accession>E6PE16</accession>
<dbReference type="PANTHER" id="PTHR31082">
    <property type="entry name" value="PHEROMONE-REGULATED MEMBRANE PROTEIN 10"/>
    <property type="match status" value="1"/>
</dbReference>
<reference evidence="9" key="1">
    <citation type="submission" date="2009-10" db="EMBL/GenBank/DDBJ databases">
        <title>Diversity of trophic interactions inside an arsenic-rich microbial ecosystem.</title>
        <authorList>
            <person name="Bertin P.N."/>
            <person name="Heinrich-Salmeron A."/>
            <person name="Pelletier E."/>
            <person name="Goulhen-Chollet F."/>
            <person name="Arsene-Ploetze F."/>
            <person name="Gallien S."/>
            <person name="Calteau A."/>
            <person name="Vallenet D."/>
            <person name="Casiot C."/>
            <person name="Chane-Woon-Ming B."/>
            <person name="Giloteaux L."/>
            <person name="Barakat M."/>
            <person name="Bonnefoy V."/>
            <person name="Bruneel O."/>
            <person name="Chandler M."/>
            <person name="Cleiss J."/>
            <person name="Duran R."/>
            <person name="Elbaz-Poulichet F."/>
            <person name="Fonknechten N."/>
            <person name="Lauga B."/>
            <person name="Mornico D."/>
            <person name="Ortet P."/>
            <person name="Schaeffer C."/>
            <person name="Siguier P."/>
            <person name="Alexander Thil Smith A."/>
            <person name="Van Dorsselaer A."/>
            <person name="Weissenbach J."/>
            <person name="Medigue C."/>
            <person name="Le Paslier D."/>
        </authorList>
    </citation>
    <scope>NUCLEOTIDE SEQUENCE</scope>
</reference>
<evidence type="ECO:0008006" key="10">
    <source>
        <dbReference type="Google" id="ProtNLM"/>
    </source>
</evidence>
<feature type="transmembrane region" description="Helical" evidence="6">
    <location>
        <begin position="305"/>
        <end position="324"/>
    </location>
</feature>
<dbReference type="EMBL" id="CABL01000002">
    <property type="protein sequence ID" value="CBH74701.1"/>
    <property type="molecule type" value="Genomic_DNA"/>
</dbReference>
<feature type="transmembrane region" description="Helical" evidence="6">
    <location>
        <begin position="207"/>
        <end position="228"/>
    </location>
</feature>
<sequence length="426" mass="44463">MSRRIDLTPPEDRRDAIPDDPRAIFLTTMARELHRAGVATDILESTVGGIAHAIGLPVQIFALPTYITLAIGSNLHQHVVMLRVAPGTVDLRKIAILNLIFDDLVAGKIDFAKASILLSEIDKRWPRHRARYDVPALAMVALGVAVLLGGGVREMIVATVIGACVGAISALGRRVALVGRLFEVIAAFVSTLIVALGTHLLGPTNVLIAIVAGVVVLLPGYSLTLALYELANANLVAGTARLGKVLSTLLALACGALLGFAVVGPSLLNTGNVATEPVPGYTWFIAAALMSIGLAIDLDARIKDFAWVFAACAVALLISHVLALSPLHPIAPFIAAFVCGIVASVAARLLRVPQPIMLVPALLVLVPGSISYESVLFAFRSQVNVAVTSAANAAIAAILLVAGLLLSQLLVPSSPLLASENLGRLR</sequence>
<feature type="transmembrane region" description="Helical" evidence="6">
    <location>
        <begin position="249"/>
        <end position="268"/>
    </location>
</feature>
<dbReference type="InterPro" id="IPR024528">
    <property type="entry name" value="ThrE_2"/>
</dbReference>
<organism evidence="9">
    <name type="scientific">mine drainage metagenome</name>
    <dbReference type="NCBI Taxonomy" id="410659"/>
    <lineage>
        <taxon>unclassified sequences</taxon>
        <taxon>metagenomes</taxon>
        <taxon>ecological metagenomes</taxon>
    </lineage>
</organism>
<dbReference type="GO" id="GO:0022857">
    <property type="term" value="F:transmembrane transporter activity"/>
    <property type="evidence" value="ECO:0007669"/>
    <property type="project" value="InterPro"/>
</dbReference>
<feature type="transmembrane region" description="Helical" evidence="6">
    <location>
        <begin position="357"/>
        <end position="379"/>
    </location>
</feature>
<evidence type="ECO:0000313" key="9">
    <source>
        <dbReference type="EMBL" id="CBH74701.1"/>
    </source>
</evidence>
<keyword evidence="4 6" id="KW-0472">Membrane</keyword>